<dbReference type="EMBL" id="BARW01036555">
    <property type="protein sequence ID" value="GAJ18789.1"/>
    <property type="molecule type" value="Genomic_DNA"/>
</dbReference>
<dbReference type="AlphaFoldDB" id="X1UMP2"/>
<sequence length="173" mass="18518">MDISITDNAVSISTDAYEIQFEDGVITQVTNRITAEVYTLPTGLGGNSGILRSVSGAVWTSQSEVTEITKLDPLRIKMTFSQGQNETSMFIAVDADTGDLVIEQEAVADSGGVYGIQWGIGNLDVSNLELILPARGGQRIDAGSPQAYIDVTYPGAWEWEAQLAIIQGQRGGF</sequence>
<proteinExistence type="predicted"/>
<feature type="non-terminal residue" evidence="1">
    <location>
        <position position="173"/>
    </location>
</feature>
<reference evidence="1" key="1">
    <citation type="journal article" date="2014" name="Front. Microbiol.">
        <title>High frequency of phylogenetically diverse reductive dehalogenase-homologous genes in deep subseafloor sedimentary metagenomes.</title>
        <authorList>
            <person name="Kawai M."/>
            <person name="Futagami T."/>
            <person name="Toyoda A."/>
            <person name="Takaki Y."/>
            <person name="Nishi S."/>
            <person name="Hori S."/>
            <person name="Arai W."/>
            <person name="Tsubouchi T."/>
            <person name="Morono Y."/>
            <person name="Uchiyama I."/>
            <person name="Ito T."/>
            <person name="Fujiyama A."/>
            <person name="Inagaki F."/>
            <person name="Takami H."/>
        </authorList>
    </citation>
    <scope>NUCLEOTIDE SEQUENCE</scope>
    <source>
        <strain evidence="1">Expedition CK06-06</strain>
    </source>
</reference>
<gene>
    <name evidence="1" type="ORF">S12H4_56708</name>
</gene>
<name>X1UMP2_9ZZZZ</name>
<evidence type="ECO:0000313" key="1">
    <source>
        <dbReference type="EMBL" id="GAJ18789.1"/>
    </source>
</evidence>
<protein>
    <submittedName>
        <fullName evidence="1">Uncharacterized protein</fullName>
    </submittedName>
</protein>
<comment type="caution">
    <text evidence="1">The sequence shown here is derived from an EMBL/GenBank/DDBJ whole genome shotgun (WGS) entry which is preliminary data.</text>
</comment>
<organism evidence="1">
    <name type="scientific">marine sediment metagenome</name>
    <dbReference type="NCBI Taxonomy" id="412755"/>
    <lineage>
        <taxon>unclassified sequences</taxon>
        <taxon>metagenomes</taxon>
        <taxon>ecological metagenomes</taxon>
    </lineage>
</organism>
<accession>X1UMP2</accession>